<dbReference type="Proteomes" id="UP000779070">
    <property type="component" value="Unassembled WGS sequence"/>
</dbReference>
<accession>A0ABS2ZZD2</accession>
<feature type="compositionally biased region" description="Basic and acidic residues" evidence="2">
    <location>
        <begin position="220"/>
        <end position="254"/>
    </location>
</feature>
<feature type="region of interest" description="Disordered" evidence="2">
    <location>
        <begin position="219"/>
        <end position="254"/>
    </location>
</feature>
<dbReference type="GeneID" id="88756328"/>
<evidence type="ECO:0000256" key="1">
    <source>
        <dbReference type="SAM" id="Coils"/>
    </source>
</evidence>
<sequence>MNIGLIIALVAILLVLVLGYNIMLQYKVKVEAAKKQEGARYLAIIDATEELIGHAHHMPYSKDLLVCLNNRILDSVESMFELDPKNKQLEQRVEHVKQQIKQLKEDKKGGESTSFKTPGSDKQAIVMLKLVKRLRDTIRSEHNKGRFETQAYVAENARLETIQIRINIENVLKRANDSIVRGQPGTALQLLRKGLDALSTKNDNYSNQAREKLQGMLDDLEQKRQSKNAEELHQIEEDQRKNDMDELFGEKKKW</sequence>
<evidence type="ECO:0000313" key="4">
    <source>
        <dbReference type="Proteomes" id="UP000779070"/>
    </source>
</evidence>
<keyword evidence="1" id="KW-0175">Coiled coil</keyword>
<name>A0ABS2ZZD2_9VIBR</name>
<protein>
    <submittedName>
        <fullName evidence="3">DNA repair protein</fullName>
    </submittedName>
</protein>
<evidence type="ECO:0000256" key="2">
    <source>
        <dbReference type="SAM" id="MobiDB-lite"/>
    </source>
</evidence>
<dbReference type="EMBL" id="JAFHLB010000007">
    <property type="protein sequence ID" value="MBN3577528.1"/>
    <property type="molecule type" value="Genomic_DNA"/>
</dbReference>
<proteinExistence type="predicted"/>
<keyword evidence="4" id="KW-1185">Reference proteome</keyword>
<organism evidence="3 4">
    <name type="scientific">Vibrio neptunius</name>
    <dbReference type="NCBI Taxonomy" id="170651"/>
    <lineage>
        <taxon>Bacteria</taxon>
        <taxon>Pseudomonadati</taxon>
        <taxon>Pseudomonadota</taxon>
        <taxon>Gammaproteobacteria</taxon>
        <taxon>Vibrionales</taxon>
        <taxon>Vibrionaceae</taxon>
        <taxon>Vibrio</taxon>
    </lineage>
</organism>
<evidence type="ECO:0000313" key="3">
    <source>
        <dbReference type="EMBL" id="MBN3577528.1"/>
    </source>
</evidence>
<gene>
    <name evidence="3" type="ORF">JYA62_07545</name>
</gene>
<reference evidence="3 4" key="1">
    <citation type="submission" date="2021-02" db="EMBL/GenBank/DDBJ databases">
        <title>Draft Genome Sequences of 5 Vibrio neptunius Strains Isolated From of Bivalve Hatcheries.</title>
        <authorList>
            <person name="Galvis F."/>
            <person name="Barja J.L."/>
            <person name="Lemos M.L."/>
            <person name="Balado M."/>
        </authorList>
    </citation>
    <scope>NUCLEOTIDE SEQUENCE [LARGE SCALE GENOMIC DNA]</scope>
    <source>
        <strain evidence="3 4">PP-145.98</strain>
    </source>
</reference>
<feature type="coiled-coil region" evidence="1">
    <location>
        <begin position="86"/>
        <end position="113"/>
    </location>
</feature>
<dbReference type="RefSeq" id="WP_045975241.1">
    <property type="nucleotide sequence ID" value="NZ_CAWMDY010000022.1"/>
</dbReference>
<comment type="caution">
    <text evidence="3">The sequence shown here is derived from an EMBL/GenBank/DDBJ whole genome shotgun (WGS) entry which is preliminary data.</text>
</comment>